<gene>
    <name evidence="10" type="ORF">SAMN05421693_10641</name>
</gene>
<dbReference type="Proteomes" id="UP000199496">
    <property type="component" value="Unassembled WGS sequence"/>
</dbReference>
<dbReference type="SUPFAM" id="SSF47384">
    <property type="entry name" value="Homodimeric domain of signal transducing histidine kinase"/>
    <property type="match status" value="1"/>
</dbReference>
<keyword evidence="8" id="KW-0902">Two-component regulatory system</keyword>
<evidence type="ECO:0000259" key="9">
    <source>
        <dbReference type="PROSITE" id="PS50109"/>
    </source>
</evidence>
<dbReference type="InterPro" id="IPR004358">
    <property type="entry name" value="Sig_transdc_His_kin-like_C"/>
</dbReference>
<dbReference type="PANTHER" id="PTHR43065">
    <property type="entry name" value="SENSOR HISTIDINE KINASE"/>
    <property type="match status" value="1"/>
</dbReference>
<dbReference type="InterPro" id="IPR017944">
    <property type="entry name" value="KaiA/RbsU_helical_domain_sf"/>
</dbReference>
<dbReference type="STRING" id="867345.SAMN05421693_10641"/>
<feature type="domain" description="Histidine kinase" evidence="9">
    <location>
        <begin position="129"/>
        <end position="345"/>
    </location>
</feature>
<keyword evidence="11" id="KW-1185">Reference proteome</keyword>
<evidence type="ECO:0000256" key="6">
    <source>
        <dbReference type="ARBA" id="ARBA00022777"/>
    </source>
</evidence>
<evidence type="ECO:0000313" key="10">
    <source>
        <dbReference type="EMBL" id="SEP79184.1"/>
    </source>
</evidence>
<evidence type="ECO:0000256" key="5">
    <source>
        <dbReference type="ARBA" id="ARBA00022741"/>
    </source>
</evidence>
<sequence>MAESTTNPMGEITASYTRLLLQVALSDDPLTTEQALIEAAALGQEMVNRELPLEEVSEVHHAALVALAKAHPELPLAIVADRVTAPLMEAYMAYSLAFREQVEQRTHAILTARLDQLRRLEAIGTLAAGVAHEFNNILGSIIGFSELLTDEIPADSSGARYLHHILQSSFRARDLTAGLLEFARTMPETPEPMDVVPAVRETIELLRATLPAHIRLELEGNPGPAWVMAEHNQIQQIIMNLCINAADAIQAREGLIRVGIDALTSTPECATPMIRLTVTDNGEGIPSELQARIFDPFFTTKPPGKGTGLGLSVIHGLVTGLGGHIGLESTPGVGTRFSIDLPALGGAGTPDTAQAPSP</sequence>
<dbReference type="GO" id="GO:0000155">
    <property type="term" value="F:phosphorelay sensor kinase activity"/>
    <property type="evidence" value="ECO:0007669"/>
    <property type="project" value="InterPro"/>
</dbReference>
<keyword evidence="4" id="KW-0808">Transferase</keyword>
<dbReference type="Gene3D" id="3.30.565.10">
    <property type="entry name" value="Histidine kinase-like ATPase, C-terminal domain"/>
    <property type="match status" value="1"/>
</dbReference>
<dbReference type="EMBL" id="FOFO01000006">
    <property type="protein sequence ID" value="SEP79184.1"/>
    <property type="molecule type" value="Genomic_DNA"/>
</dbReference>
<dbReference type="PROSITE" id="PS50109">
    <property type="entry name" value="HIS_KIN"/>
    <property type="match status" value="1"/>
</dbReference>
<dbReference type="Pfam" id="PF02518">
    <property type="entry name" value="HATPase_c"/>
    <property type="match status" value="1"/>
</dbReference>
<dbReference type="Pfam" id="PF00512">
    <property type="entry name" value="HisKA"/>
    <property type="match status" value="1"/>
</dbReference>
<name>A0A1H9AQY0_9GAMM</name>
<evidence type="ECO:0000256" key="8">
    <source>
        <dbReference type="ARBA" id="ARBA00023012"/>
    </source>
</evidence>
<dbReference type="SUPFAM" id="SSF55874">
    <property type="entry name" value="ATPase domain of HSP90 chaperone/DNA topoisomerase II/histidine kinase"/>
    <property type="match status" value="1"/>
</dbReference>
<dbReference type="Gene3D" id="1.10.1240.30">
    <property type="entry name" value="KaiA/RbsU domain"/>
    <property type="match status" value="1"/>
</dbReference>
<dbReference type="Gene3D" id="1.10.287.130">
    <property type="match status" value="1"/>
</dbReference>
<dbReference type="AlphaFoldDB" id="A0A1H9AQY0"/>
<dbReference type="RefSeq" id="WP_238375842.1">
    <property type="nucleotide sequence ID" value="NZ_FOFO01000006.1"/>
</dbReference>
<evidence type="ECO:0000256" key="7">
    <source>
        <dbReference type="ARBA" id="ARBA00022840"/>
    </source>
</evidence>
<reference evidence="10 11" key="1">
    <citation type="submission" date="2016-10" db="EMBL/GenBank/DDBJ databases">
        <authorList>
            <person name="de Groot N.N."/>
        </authorList>
    </citation>
    <scope>NUCLEOTIDE SEQUENCE [LARGE SCALE GENOMIC DNA]</scope>
    <source>
        <strain evidence="10 11">B7-7</strain>
    </source>
</reference>
<protein>
    <recommendedName>
        <fullName evidence="2">histidine kinase</fullName>
        <ecNumber evidence="2">2.7.13.3</ecNumber>
    </recommendedName>
</protein>
<dbReference type="EC" id="2.7.13.3" evidence="2"/>
<comment type="catalytic activity">
    <reaction evidence="1">
        <text>ATP + protein L-histidine = ADP + protein N-phospho-L-histidine.</text>
        <dbReference type="EC" id="2.7.13.3"/>
    </reaction>
</comment>
<keyword evidence="7" id="KW-0067">ATP-binding</keyword>
<evidence type="ECO:0000256" key="3">
    <source>
        <dbReference type="ARBA" id="ARBA00022553"/>
    </source>
</evidence>
<dbReference type="InterPro" id="IPR036890">
    <property type="entry name" value="HATPase_C_sf"/>
</dbReference>
<dbReference type="SMART" id="SM00388">
    <property type="entry name" value="HisKA"/>
    <property type="match status" value="1"/>
</dbReference>
<evidence type="ECO:0000256" key="1">
    <source>
        <dbReference type="ARBA" id="ARBA00000085"/>
    </source>
</evidence>
<dbReference type="PANTHER" id="PTHR43065:SF46">
    <property type="entry name" value="C4-DICARBOXYLATE TRANSPORT SENSOR PROTEIN DCTB"/>
    <property type="match status" value="1"/>
</dbReference>
<keyword evidence="5" id="KW-0547">Nucleotide-binding</keyword>
<proteinExistence type="predicted"/>
<keyword evidence="3" id="KW-0597">Phosphoprotein</keyword>
<dbReference type="GO" id="GO:0005524">
    <property type="term" value="F:ATP binding"/>
    <property type="evidence" value="ECO:0007669"/>
    <property type="project" value="UniProtKB-KW"/>
</dbReference>
<organism evidence="10 11">
    <name type="scientific">Ectothiorhodospira magna</name>
    <dbReference type="NCBI Taxonomy" id="867345"/>
    <lineage>
        <taxon>Bacteria</taxon>
        <taxon>Pseudomonadati</taxon>
        <taxon>Pseudomonadota</taxon>
        <taxon>Gammaproteobacteria</taxon>
        <taxon>Chromatiales</taxon>
        <taxon>Ectothiorhodospiraceae</taxon>
        <taxon>Ectothiorhodospira</taxon>
    </lineage>
</organism>
<dbReference type="InterPro" id="IPR003661">
    <property type="entry name" value="HisK_dim/P_dom"/>
</dbReference>
<dbReference type="InterPro" id="IPR036097">
    <property type="entry name" value="HisK_dim/P_sf"/>
</dbReference>
<dbReference type="InterPro" id="IPR003594">
    <property type="entry name" value="HATPase_dom"/>
</dbReference>
<evidence type="ECO:0000256" key="4">
    <source>
        <dbReference type="ARBA" id="ARBA00022679"/>
    </source>
</evidence>
<accession>A0A1H9AQY0</accession>
<keyword evidence="6 10" id="KW-0418">Kinase</keyword>
<evidence type="ECO:0000313" key="11">
    <source>
        <dbReference type="Proteomes" id="UP000199496"/>
    </source>
</evidence>
<dbReference type="SMART" id="SM00387">
    <property type="entry name" value="HATPase_c"/>
    <property type="match status" value="1"/>
</dbReference>
<dbReference type="CDD" id="cd00082">
    <property type="entry name" value="HisKA"/>
    <property type="match status" value="1"/>
</dbReference>
<dbReference type="PRINTS" id="PR00344">
    <property type="entry name" value="BCTRLSENSOR"/>
</dbReference>
<dbReference type="InterPro" id="IPR005467">
    <property type="entry name" value="His_kinase_dom"/>
</dbReference>
<evidence type="ECO:0000256" key="2">
    <source>
        <dbReference type="ARBA" id="ARBA00012438"/>
    </source>
</evidence>